<reference evidence="8 9" key="1">
    <citation type="journal article" date="2021" name="Nat. Plants">
        <title>The Taxus genome provides insights into paclitaxel biosynthesis.</title>
        <authorList>
            <person name="Xiong X."/>
            <person name="Gou J."/>
            <person name="Liao Q."/>
            <person name="Li Y."/>
            <person name="Zhou Q."/>
            <person name="Bi G."/>
            <person name="Li C."/>
            <person name="Du R."/>
            <person name="Wang X."/>
            <person name="Sun T."/>
            <person name="Guo L."/>
            <person name="Liang H."/>
            <person name="Lu P."/>
            <person name="Wu Y."/>
            <person name="Zhang Z."/>
            <person name="Ro D.K."/>
            <person name="Shang Y."/>
            <person name="Huang S."/>
            <person name="Yan J."/>
        </authorList>
    </citation>
    <scope>NUCLEOTIDE SEQUENCE [LARGE SCALE GENOMIC DNA]</scope>
    <source>
        <strain evidence="8">Ta-2019</strain>
    </source>
</reference>
<protein>
    <recommendedName>
        <fullName evidence="7">K Homology domain-containing protein</fullName>
    </recommendedName>
</protein>
<dbReference type="PROSITE" id="PS50084">
    <property type="entry name" value="KH_TYPE_1"/>
    <property type="match status" value="1"/>
</dbReference>
<keyword evidence="3" id="KW-0862">Zinc</keyword>
<organism evidence="8 9">
    <name type="scientific">Taxus chinensis</name>
    <name type="common">Chinese yew</name>
    <name type="synonym">Taxus wallichiana var. chinensis</name>
    <dbReference type="NCBI Taxonomy" id="29808"/>
    <lineage>
        <taxon>Eukaryota</taxon>
        <taxon>Viridiplantae</taxon>
        <taxon>Streptophyta</taxon>
        <taxon>Embryophyta</taxon>
        <taxon>Tracheophyta</taxon>
        <taxon>Spermatophyta</taxon>
        <taxon>Pinopsida</taxon>
        <taxon>Pinidae</taxon>
        <taxon>Conifers II</taxon>
        <taxon>Cupressales</taxon>
        <taxon>Taxaceae</taxon>
        <taxon>Taxus</taxon>
    </lineage>
</organism>
<evidence type="ECO:0000256" key="6">
    <source>
        <dbReference type="SAM" id="MobiDB-lite"/>
    </source>
</evidence>
<dbReference type="PANTHER" id="PTHR11208:SF148">
    <property type="entry name" value="CCHC-TYPE DOMAIN-CONTAINING PROTEIN"/>
    <property type="match status" value="1"/>
</dbReference>
<evidence type="ECO:0000259" key="7">
    <source>
        <dbReference type="SMART" id="SM00322"/>
    </source>
</evidence>
<accession>A0AA38CLC0</accession>
<evidence type="ECO:0000256" key="2">
    <source>
        <dbReference type="ARBA" id="ARBA00022771"/>
    </source>
</evidence>
<evidence type="ECO:0000256" key="1">
    <source>
        <dbReference type="ARBA" id="ARBA00022723"/>
    </source>
</evidence>
<evidence type="ECO:0000313" key="8">
    <source>
        <dbReference type="EMBL" id="KAH9298409.1"/>
    </source>
</evidence>
<proteinExistence type="predicted"/>
<dbReference type="InterPro" id="IPR047086">
    <property type="entry name" value="SF1-HH_sf"/>
</dbReference>
<dbReference type="AlphaFoldDB" id="A0AA38CLC0"/>
<sequence>MATKVEQTSFPERHHNQSTTSPATTPVAVANSPKISMRAVKAGVSFVIPKNKLSGALVPVVRGGGKAEKNVSKKNEEVKQPLRKTKWGIDLMQDAAVRKGRALAYQTRVEQIAAQLELGDLEIDCDEATRSPSPPPTFDSSGQRTNTREARKREQLNLERREAIGECMLLNPNYKPPTGYRPVYKEAKIYIPVKGSLGHNFVGLILGPQGNTKKRLEEETGTKITIKGGAGDATEGMKIESTYLDGKEVGRMIEDLHVHISAETYEKVDAAISLLELLMTPVD</sequence>
<dbReference type="EMBL" id="JAHRHJ020000010">
    <property type="protein sequence ID" value="KAH9298409.1"/>
    <property type="molecule type" value="Genomic_DNA"/>
</dbReference>
<dbReference type="OMA" id="HIRIQMS"/>
<dbReference type="InterPro" id="IPR055256">
    <property type="entry name" value="KH_1_KHDC4/BBP-like"/>
</dbReference>
<gene>
    <name evidence="8" type="ORF">KI387_030091</name>
</gene>
<feature type="compositionally biased region" description="Polar residues" evidence="6">
    <location>
        <begin position="1"/>
        <end position="10"/>
    </location>
</feature>
<dbReference type="GO" id="GO:0048024">
    <property type="term" value="P:regulation of mRNA splicing, via spliceosome"/>
    <property type="evidence" value="ECO:0007669"/>
    <property type="project" value="TreeGrafter"/>
</dbReference>
<feature type="domain" description="K Homology" evidence="7">
    <location>
        <begin position="183"/>
        <end position="280"/>
    </location>
</feature>
<dbReference type="PANTHER" id="PTHR11208">
    <property type="entry name" value="RNA-BINDING PROTEIN RELATED"/>
    <property type="match status" value="1"/>
</dbReference>
<dbReference type="SMART" id="SM00322">
    <property type="entry name" value="KH"/>
    <property type="match status" value="1"/>
</dbReference>
<feature type="non-terminal residue" evidence="8">
    <location>
        <position position="283"/>
    </location>
</feature>
<dbReference type="InterPro" id="IPR032570">
    <property type="entry name" value="SF1-HH"/>
</dbReference>
<keyword evidence="9" id="KW-1185">Reference proteome</keyword>
<evidence type="ECO:0000256" key="4">
    <source>
        <dbReference type="ARBA" id="ARBA00022884"/>
    </source>
</evidence>
<keyword evidence="1" id="KW-0479">Metal-binding</keyword>
<feature type="region of interest" description="Disordered" evidence="6">
    <location>
        <begin position="1"/>
        <end position="29"/>
    </location>
</feature>
<dbReference type="Pfam" id="PF16275">
    <property type="entry name" value="SF1-HH"/>
    <property type="match status" value="1"/>
</dbReference>
<dbReference type="InterPro" id="IPR004087">
    <property type="entry name" value="KH_dom"/>
</dbReference>
<keyword evidence="4 5" id="KW-0694">RNA-binding</keyword>
<dbReference type="SUPFAM" id="SSF54791">
    <property type="entry name" value="Eukaryotic type KH-domain (KH-domain type I)"/>
    <property type="match status" value="1"/>
</dbReference>
<dbReference type="Gene3D" id="6.10.140.1790">
    <property type="match status" value="1"/>
</dbReference>
<comment type="caution">
    <text evidence="8">The sequence shown here is derived from an EMBL/GenBank/DDBJ whole genome shotgun (WGS) entry which is preliminary data.</text>
</comment>
<dbReference type="Proteomes" id="UP000824469">
    <property type="component" value="Unassembled WGS sequence"/>
</dbReference>
<keyword evidence="2" id="KW-0863">Zinc-finger</keyword>
<dbReference type="Pfam" id="PF22675">
    <property type="entry name" value="KH-I_KHDC4-BBP"/>
    <property type="match status" value="1"/>
</dbReference>
<dbReference type="InterPro" id="IPR036612">
    <property type="entry name" value="KH_dom_type_1_sf"/>
</dbReference>
<name>A0AA38CLC0_TAXCH</name>
<evidence type="ECO:0000313" key="9">
    <source>
        <dbReference type="Proteomes" id="UP000824469"/>
    </source>
</evidence>
<dbReference type="GO" id="GO:0008270">
    <property type="term" value="F:zinc ion binding"/>
    <property type="evidence" value="ECO:0007669"/>
    <property type="project" value="UniProtKB-KW"/>
</dbReference>
<feature type="compositionally biased region" description="Low complexity" evidence="6">
    <location>
        <begin position="18"/>
        <end position="29"/>
    </location>
</feature>
<evidence type="ECO:0000256" key="3">
    <source>
        <dbReference type="ARBA" id="ARBA00022833"/>
    </source>
</evidence>
<evidence type="ECO:0000256" key="5">
    <source>
        <dbReference type="PROSITE-ProRule" id="PRU00117"/>
    </source>
</evidence>
<dbReference type="InterPro" id="IPR045071">
    <property type="entry name" value="BBP-like"/>
</dbReference>
<dbReference type="Gene3D" id="3.30.1370.10">
    <property type="entry name" value="K Homology domain, type 1"/>
    <property type="match status" value="1"/>
</dbReference>
<feature type="region of interest" description="Disordered" evidence="6">
    <location>
        <begin position="126"/>
        <end position="154"/>
    </location>
</feature>
<dbReference type="GO" id="GO:0005634">
    <property type="term" value="C:nucleus"/>
    <property type="evidence" value="ECO:0007669"/>
    <property type="project" value="TreeGrafter"/>
</dbReference>
<dbReference type="GO" id="GO:0003729">
    <property type="term" value="F:mRNA binding"/>
    <property type="evidence" value="ECO:0007669"/>
    <property type="project" value="TreeGrafter"/>
</dbReference>